<dbReference type="InterPro" id="IPR050401">
    <property type="entry name" value="Cyclic_nucleotide_synthase"/>
</dbReference>
<dbReference type="InterPro" id="IPR011645">
    <property type="entry name" value="HNOB_dom_associated"/>
</dbReference>
<keyword evidence="4" id="KW-0732">Signal</keyword>
<evidence type="ECO:0000256" key="4">
    <source>
        <dbReference type="ARBA" id="ARBA00022729"/>
    </source>
</evidence>
<dbReference type="PROSITE" id="PS50125">
    <property type="entry name" value="GUANYLATE_CYCLASE_2"/>
    <property type="match status" value="1"/>
</dbReference>
<keyword evidence="5" id="KW-0547">Nucleotide-binding</keyword>
<keyword evidence="9" id="KW-0141">cGMP biosynthesis</keyword>
<evidence type="ECO:0000256" key="3">
    <source>
        <dbReference type="ARBA" id="ARBA00022692"/>
    </source>
</evidence>
<sequence length="910" mass="102462">MRLRTSPRLHKVITITGAERDPYVQQELIQLLHFLDLPVHDSACSKAVEIVSYMANNWNVPVITPVGNTENIGDKTVFPRLTRLNSNMQSSLVATVFKLLEVYSWKRLALFYDDDFLVGDLLGESFTKSLKTTLYVWHSYELHSLRDTREVYRQFLEDAALRARVFILCGGDDVIRDIMLEAYDLGYATSGEFIFITILSLSNPVTPDNTWDPPPSGHLPSRLTLKKAMGHSLFLNIDASNMANPEWFDAEMMNRSLIDYGFDYGTTVTRLKDTILVMIVNVDRFHHFVFDEDSRSLHPVSGSLTLTKEIDGTKGTGLRQNKAGSNFATEKFLQISGKPSRFLPGYYDAMHIYAIAVNDTLSEGGNPFDGMAVTRRIWNRTFYGMLQGKITINDVGDRNSDVTLTAINSKTGNLEAYAVYESVSSSLTFQGSTGLPWPYSGGKAPPDEPLCGFTGLKCPISGSDNSSVVAGLSGFFSILVVIGALAAIIMFKRWKAQSERDMWWWKIESSDLSISDVRLAPSILSLSSKPSLRDSDSPKLKTGDVAIFRGQMVRLRRLSIKQIRLTNAILIDFKTTRTLSHPNLIRVFGACLEDDLKAIVVEHCSKGSLQDLLGNPNVTLDTQFKFSLCTDIISGLNYLHDSPAKYHGRLTSEVCLVDNRFSVKLGDFGLASLHNMMTEDTQSQEYMNSCLWRAPEVLRSQMKRESREADIYSFGIILSEVVTRECPFHAEKVYLTTEEILNKLRSESDSPFRPVVDVSIKMAAMKELMEKCWQENPKDRPSAHAVKADIKRIAVSLGETGNLLDNLMRRMELYANNLEKMVEDKTAELQEEKKRSEELLYQILPRSVADRLKVGMRVEPEMYECVSIYFSDIVGFTTISARSSPMQVVDLLNDIYSCFDAIIEGFDVYK</sequence>
<reference evidence="14 15" key="1">
    <citation type="journal article" date="2021" name="Elife">
        <title>Chloroplast acquisition without the gene transfer in kleptoplastic sea slugs, Plakobranchus ocellatus.</title>
        <authorList>
            <person name="Maeda T."/>
            <person name="Takahashi S."/>
            <person name="Yoshida T."/>
            <person name="Shimamura S."/>
            <person name="Takaki Y."/>
            <person name="Nagai Y."/>
            <person name="Toyoda A."/>
            <person name="Suzuki Y."/>
            <person name="Arimoto A."/>
            <person name="Ishii H."/>
            <person name="Satoh N."/>
            <person name="Nishiyama T."/>
            <person name="Hasebe M."/>
            <person name="Maruyama T."/>
            <person name="Minagawa J."/>
            <person name="Obokata J."/>
            <person name="Shigenobu S."/>
        </authorList>
    </citation>
    <scope>NUCLEOTIDE SEQUENCE [LARGE SCALE GENOMIC DNA]</scope>
</reference>
<dbReference type="InterPro" id="IPR001828">
    <property type="entry name" value="ANF_lig-bd_rcpt"/>
</dbReference>
<dbReference type="GO" id="GO:0001653">
    <property type="term" value="F:peptide receptor activity"/>
    <property type="evidence" value="ECO:0007669"/>
    <property type="project" value="TreeGrafter"/>
</dbReference>
<dbReference type="GO" id="GO:0007168">
    <property type="term" value="P:receptor guanylyl cyclase signaling pathway"/>
    <property type="evidence" value="ECO:0007669"/>
    <property type="project" value="TreeGrafter"/>
</dbReference>
<dbReference type="EC" id="4.6.1.2" evidence="2"/>
<dbReference type="PANTHER" id="PTHR11920:SF494">
    <property type="entry name" value="ATRIAL NATRIURETIC PEPTIDE RECEPTOR 2"/>
    <property type="match status" value="1"/>
</dbReference>
<dbReference type="Pfam" id="PF07701">
    <property type="entry name" value="HNOBA"/>
    <property type="match status" value="1"/>
</dbReference>
<evidence type="ECO:0000256" key="1">
    <source>
        <dbReference type="ARBA" id="ARBA00004479"/>
    </source>
</evidence>
<keyword evidence="3 11" id="KW-0812">Transmembrane</keyword>
<dbReference type="Pfam" id="PF01094">
    <property type="entry name" value="ANF_receptor"/>
    <property type="match status" value="1"/>
</dbReference>
<evidence type="ECO:0000256" key="11">
    <source>
        <dbReference type="SAM" id="Phobius"/>
    </source>
</evidence>
<evidence type="ECO:0000256" key="2">
    <source>
        <dbReference type="ARBA" id="ARBA00012202"/>
    </source>
</evidence>
<keyword evidence="7 11" id="KW-0472">Membrane</keyword>
<dbReference type="GO" id="GO:0004672">
    <property type="term" value="F:protein kinase activity"/>
    <property type="evidence" value="ECO:0007669"/>
    <property type="project" value="InterPro"/>
</dbReference>
<dbReference type="GO" id="GO:0005886">
    <property type="term" value="C:plasma membrane"/>
    <property type="evidence" value="ECO:0007669"/>
    <property type="project" value="TreeGrafter"/>
</dbReference>
<keyword evidence="10" id="KW-0175">Coiled coil</keyword>
<dbReference type="PANTHER" id="PTHR11920">
    <property type="entry name" value="GUANYLYL CYCLASE"/>
    <property type="match status" value="1"/>
</dbReference>
<dbReference type="Gene3D" id="3.30.70.1230">
    <property type="entry name" value="Nucleotide cyclase"/>
    <property type="match status" value="1"/>
</dbReference>
<dbReference type="GO" id="GO:0005524">
    <property type="term" value="F:ATP binding"/>
    <property type="evidence" value="ECO:0007669"/>
    <property type="project" value="InterPro"/>
</dbReference>
<evidence type="ECO:0000313" key="14">
    <source>
        <dbReference type="EMBL" id="GFO37650.1"/>
    </source>
</evidence>
<keyword evidence="15" id="KW-1185">Reference proteome</keyword>
<dbReference type="InterPro" id="IPR000719">
    <property type="entry name" value="Prot_kinase_dom"/>
</dbReference>
<dbReference type="SUPFAM" id="SSF56112">
    <property type="entry name" value="Protein kinase-like (PK-like)"/>
    <property type="match status" value="1"/>
</dbReference>
<proteinExistence type="predicted"/>
<feature type="transmembrane region" description="Helical" evidence="11">
    <location>
        <begin position="468"/>
        <end position="491"/>
    </location>
</feature>
<dbReference type="InterPro" id="IPR001245">
    <property type="entry name" value="Ser-Thr/Tyr_kinase_cat_dom"/>
</dbReference>
<keyword evidence="6 11" id="KW-1133">Transmembrane helix</keyword>
<organism evidence="14 15">
    <name type="scientific">Plakobranchus ocellatus</name>
    <dbReference type="NCBI Taxonomy" id="259542"/>
    <lineage>
        <taxon>Eukaryota</taxon>
        <taxon>Metazoa</taxon>
        <taxon>Spiralia</taxon>
        <taxon>Lophotrochozoa</taxon>
        <taxon>Mollusca</taxon>
        <taxon>Gastropoda</taxon>
        <taxon>Heterobranchia</taxon>
        <taxon>Euthyneura</taxon>
        <taxon>Panpulmonata</taxon>
        <taxon>Sacoglossa</taxon>
        <taxon>Placobranchoidea</taxon>
        <taxon>Plakobranchidae</taxon>
        <taxon>Plakobranchus</taxon>
    </lineage>
</organism>
<dbReference type="Pfam" id="PF07714">
    <property type="entry name" value="PK_Tyr_Ser-Thr"/>
    <property type="match status" value="1"/>
</dbReference>
<name>A0AAV4D0T2_9GAST</name>
<dbReference type="GO" id="GO:0004016">
    <property type="term" value="F:adenylate cyclase activity"/>
    <property type="evidence" value="ECO:0007669"/>
    <property type="project" value="TreeGrafter"/>
</dbReference>
<feature type="domain" description="Protein kinase" evidence="12">
    <location>
        <begin position="476"/>
        <end position="795"/>
    </location>
</feature>
<dbReference type="CDD" id="cd06352">
    <property type="entry name" value="PBP1_NPR_GC-like"/>
    <property type="match status" value="1"/>
</dbReference>
<dbReference type="GO" id="GO:0035556">
    <property type="term" value="P:intracellular signal transduction"/>
    <property type="evidence" value="ECO:0007669"/>
    <property type="project" value="InterPro"/>
</dbReference>
<evidence type="ECO:0000256" key="6">
    <source>
        <dbReference type="ARBA" id="ARBA00022989"/>
    </source>
</evidence>
<dbReference type="Proteomes" id="UP000735302">
    <property type="component" value="Unassembled WGS sequence"/>
</dbReference>
<dbReference type="Pfam" id="PF00211">
    <property type="entry name" value="Guanylate_cyc"/>
    <property type="match status" value="1"/>
</dbReference>
<comment type="subcellular location">
    <subcellularLocation>
        <location evidence="1">Membrane</location>
        <topology evidence="1">Single-pass type I membrane protein</topology>
    </subcellularLocation>
</comment>
<feature type="domain" description="Guanylate cyclase" evidence="13">
    <location>
        <begin position="867"/>
        <end position="910"/>
    </location>
</feature>
<evidence type="ECO:0000256" key="10">
    <source>
        <dbReference type="SAM" id="Coils"/>
    </source>
</evidence>
<feature type="coiled-coil region" evidence="10">
    <location>
        <begin position="804"/>
        <end position="842"/>
    </location>
</feature>
<keyword evidence="8" id="KW-0456">Lyase</keyword>
<dbReference type="SUPFAM" id="SSF53822">
    <property type="entry name" value="Periplasmic binding protein-like I"/>
    <property type="match status" value="1"/>
</dbReference>
<evidence type="ECO:0000259" key="12">
    <source>
        <dbReference type="PROSITE" id="PS50011"/>
    </source>
</evidence>
<evidence type="ECO:0000256" key="5">
    <source>
        <dbReference type="ARBA" id="ARBA00022741"/>
    </source>
</evidence>
<dbReference type="GO" id="GO:0004383">
    <property type="term" value="F:guanylate cyclase activity"/>
    <property type="evidence" value="ECO:0007669"/>
    <property type="project" value="UniProtKB-EC"/>
</dbReference>
<evidence type="ECO:0000313" key="15">
    <source>
        <dbReference type="Proteomes" id="UP000735302"/>
    </source>
</evidence>
<evidence type="ECO:0000256" key="7">
    <source>
        <dbReference type="ARBA" id="ARBA00023136"/>
    </source>
</evidence>
<dbReference type="InterPro" id="IPR011009">
    <property type="entry name" value="Kinase-like_dom_sf"/>
</dbReference>
<dbReference type="InterPro" id="IPR029787">
    <property type="entry name" value="Nucleotide_cyclase"/>
</dbReference>
<gene>
    <name evidence="14" type="ORF">PoB_006415500</name>
</gene>
<comment type="caution">
    <text evidence="14">The sequence shown here is derived from an EMBL/GenBank/DDBJ whole genome shotgun (WGS) entry which is preliminary data.</text>
</comment>
<dbReference type="SUPFAM" id="SSF55073">
    <property type="entry name" value="Nucleotide cyclase"/>
    <property type="match status" value="1"/>
</dbReference>
<dbReference type="AlphaFoldDB" id="A0AAV4D0T2"/>
<dbReference type="InterPro" id="IPR001054">
    <property type="entry name" value="A/G_cyclase"/>
</dbReference>
<dbReference type="InterPro" id="IPR028082">
    <property type="entry name" value="Peripla_BP_I"/>
</dbReference>
<dbReference type="Gene3D" id="1.10.510.10">
    <property type="entry name" value="Transferase(Phosphotransferase) domain 1"/>
    <property type="match status" value="1"/>
</dbReference>
<accession>A0AAV4D0T2</accession>
<dbReference type="Gene3D" id="6.10.250.780">
    <property type="match status" value="1"/>
</dbReference>
<dbReference type="Gene3D" id="3.40.50.2300">
    <property type="match status" value="2"/>
</dbReference>
<feature type="non-terminal residue" evidence="14">
    <location>
        <position position="910"/>
    </location>
</feature>
<dbReference type="EMBL" id="BLXT01007282">
    <property type="protein sequence ID" value="GFO37650.1"/>
    <property type="molecule type" value="Genomic_DNA"/>
</dbReference>
<evidence type="ECO:0000256" key="9">
    <source>
        <dbReference type="ARBA" id="ARBA00023293"/>
    </source>
</evidence>
<dbReference type="PROSITE" id="PS50011">
    <property type="entry name" value="PROTEIN_KINASE_DOM"/>
    <property type="match status" value="1"/>
</dbReference>
<evidence type="ECO:0000256" key="8">
    <source>
        <dbReference type="ARBA" id="ARBA00023239"/>
    </source>
</evidence>
<protein>
    <recommendedName>
        <fullName evidence="2">guanylate cyclase</fullName>
        <ecNumber evidence="2">4.6.1.2</ecNumber>
    </recommendedName>
</protein>
<evidence type="ECO:0000259" key="13">
    <source>
        <dbReference type="PROSITE" id="PS50125"/>
    </source>
</evidence>